<reference evidence="2" key="1">
    <citation type="submission" date="2017-03" db="EMBL/GenBank/DDBJ databases">
        <authorList>
            <person name="Sharma R."/>
            <person name="Thines M."/>
        </authorList>
    </citation>
    <scope>NUCLEOTIDE SEQUENCE [LARGE SCALE GENOMIC DNA]</scope>
</reference>
<evidence type="ECO:0000313" key="2">
    <source>
        <dbReference type="Proteomes" id="UP000192927"/>
    </source>
</evidence>
<organism evidence="1 2">
    <name type="scientific">Lasallia pustulata</name>
    <dbReference type="NCBI Taxonomy" id="136370"/>
    <lineage>
        <taxon>Eukaryota</taxon>
        <taxon>Fungi</taxon>
        <taxon>Dikarya</taxon>
        <taxon>Ascomycota</taxon>
        <taxon>Pezizomycotina</taxon>
        <taxon>Lecanoromycetes</taxon>
        <taxon>OSLEUM clade</taxon>
        <taxon>Umbilicariomycetidae</taxon>
        <taxon>Umbilicariales</taxon>
        <taxon>Umbilicariaceae</taxon>
        <taxon>Lasallia</taxon>
    </lineage>
</organism>
<dbReference type="AlphaFoldDB" id="A0A1W5DDT5"/>
<protein>
    <submittedName>
        <fullName evidence="1">Uncharacterized protein</fullName>
    </submittedName>
</protein>
<dbReference type="Proteomes" id="UP000192927">
    <property type="component" value="Unassembled WGS sequence"/>
</dbReference>
<keyword evidence="2" id="KW-1185">Reference proteome</keyword>
<accession>A0A1W5DDT5</accession>
<evidence type="ECO:0000313" key="1">
    <source>
        <dbReference type="EMBL" id="SLM41256.1"/>
    </source>
</evidence>
<name>A0A1W5DDT5_9LECA</name>
<dbReference type="EMBL" id="FWEW01003810">
    <property type="protein sequence ID" value="SLM41256.1"/>
    <property type="molecule type" value="Genomic_DNA"/>
</dbReference>
<proteinExistence type="predicted"/>
<sequence length="183" mass="21217">MPRVFLSYQADCPKTAVQVRHLHREINSVESDYEKILRELTTLPPERSLLIPIEVHALHKRTENVLVLLLDFFRIAVDGARRKGDTTHRYHAAILEALRHPDNPLRHVLGAGQAQDILWSWKRWRNKWVKRKDDAQMEAAEDMKRVGLEMPVLLERLREAVSVANGIARRGEQVVRLDGVRSE</sequence>